<evidence type="ECO:0000313" key="2">
    <source>
        <dbReference type="Proteomes" id="UP001631987"/>
    </source>
</evidence>
<accession>A0ABW9HB75</accession>
<dbReference type="Proteomes" id="UP001631987">
    <property type="component" value="Unassembled WGS sequence"/>
</dbReference>
<dbReference type="EMBL" id="JBJVNW010000006">
    <property type="protein sequence ID" value="MFM9518123.1"/>
    <property type="molecule type" value="Genomic_DNA"/>
</dbReference>
<organism evidence="1 2">
    <name type="scientific">Pseudomonas monachiensis</name>
    <dbReference type="NCBI Taxonomy" id="3060212"/>
    <lineage>
        <taxon>Bacteria</taxon>
        <taxon>Pseudomonadati</taxon>
        <taxon>Pseudomonadota</taxon>
        <taxon>Gammaproteobacteria</taxon>
        <taxon>Pseudomonadales</taxon>
        <taxon>Pseudomonadaceae</taxon>
        <taxon>Pseudomonas</taxon>
    </lineage>
</organism>
<sequence>MIDIDEECRKIEGFEFFSNMGGRGPKDDNYIYIESVRKVFVEPSESEFYGCYDGVEWLPTSPTQPDPFYEIPKPPSDLVAMRIKANKAVMAATKNLDKSKFICAPHDFSLAARNGVCFAFRQYVSESYYGLGDRWLTIIRLYYSGHWPVGFFKNKIVVI</sequence>
<gene>
    <name evidence="1" type="ORF">ACKKH4_12800</name>
</gene>
<name>A0ABW9HB75_9PSED</name>
<proteinExistence type="predicted"/>
<comment type="caution">
    <text evidence="1">The sequence shown here is derived from an EMBL/GenBank/DDBJ whole genome shotgun (WGS) entry which is preliminary data.</text>
</comment>
<reference evidence="1 2" key="1">
    <citation type="submission" date="2024-12" db="EMBL/GenBank/DDBJ databases">
        <title>Pseudomonas species isolated from Lotus nodules promote plant growth.</title>
        <authorList>
            <person name="Yu Y.-H."/>
            <person name="Kurtenbach J."/>
            <person name="Crosbie D."/>
            <person name="Brachmann A."/>
            <person name="Marin M."/>
        </authorList>
    </citation>
    <scope>NUCLEOTIDE SEQUENCE [LARGE SCALE GENOMIC DNA]</scope>
    <source>
        <strain evidence="1 2">PLb12A</strain>
    </source>
</reference>
<protein>
    <submittedName>
        <fullName evidence="1">Uncharacterized protein</fullName>
    </submittedName>
</protein>
<dbReference type="RefSeq" id="WP_223542545.1">
    <property type="nucleotide sequence ID" value="NZ_CP178857.1"/>
</dbReference>
<evidence type="ECO:0000313" key="1">
    <source>
        <dbReference type="EMBL" id="MFM9518123.1"/>
    </source>
</evidence>
<keyword evidence="2" id="KW-1185">Reference proteome</keyword>